<feature type="transmembrane region" description="Helical" evidence="12">
    <location>
        <begin position="166"/>
        <end position="192"/>
    </location>
</feature>
<dbReference type="HAMAP" id="MF_01522">
    <property type="entry name" value="Kup"/>
    <property type="match status" value="1"/>
</dbReference>
<evidence type="ECO:0000256" key="12">
    <source>
        <dbReference type="HAMAP-Rule" id="MF_01522"/>
    </source>
</evidence>
<feature type="transmembrane region" description="Helical" evidence="12">
    <location>
        <begin position="394"/>
        <end position="413"/>
    </location>
</feature>
<evidence type="ECO:0000256" key="10">
    <source>
        <dbReference type="ARBA" id="ARBA00023065"/>
    </source>
</evidence>
<evidence type="ECO:0000256" key="6">
    <source>
        <dbReference type="ARBA" id="ARBA00022692"/>
    </source>
</evidence>
<dbReference type="GO" id="GO:0005886">
    <property type="term" value="C:plasma membrane"/>
    <property type="evidence" value="ECO:0007669"/>
    <property type="project" value="UniProtKB-SubCell"/>
</dbReference>
<feature type="transmembrane region" description="Helical" evidence="12">
    <location>
        <begin position="243"/>
        <end position="264"/>
    </location>
</feature>
<feature type="domain" description="K+ potassium transporter C-terminal" evidence="14">
    <location>
        <begin position="469"/>
        <end position="616"/>
    </location>
</feature>
<accession>V2UUP3</accession>
<sequence>MSNKKISSLALAALGVVYGDIGTSPLYSFKEAFLHGLALNELNILSVLSAFIWSVLLIVTVKYISVVMQYNNNGEGGVLSLLALVLKKIKPGSKQARVVLLLGLFAAGLFYADAFITPAISVLSAIEGTELITIQFKSWIIPITISVLIMLFLFQRYGTQKIGGLLFGPIMIIWFLTLGILGLKEIFINPAVLYAFNPFYAVQFFFNQPKEGIFLLSAVFLALTGGEALYADMGHFGARAIRVAWYGLVWPSLTLNYLGQGALLMHEPTAINNPFFLLMPSSGLIFLVILATFATVIASQATISGTFSLTLEASRLSLLPRINFLHTSDQEKGQVYIPFINWLMLLGVLFLVVAFKSSGALASAYGLAVSGTMLITTILLIYMQLLYRASYFKLCLLGLFLIIEIGFVLSNLTKIATGAWLPILIGCVVFSILFIWQKGMHYLKEERRNQSLNLDILPNILNQGIHKVSGTAIYLTSDKDLIPNALLHNLKHYQVIHEYNISLTVETLNSPYVAQEDKVKVNEVFDNFYQVTVYFGFREYPYLVPLIEGLKLHDWKFDLMSTTFFVSDTIIINNGNFLNHVEFNVFNILFRQAGEIHQYFGLPPNRTVQLGTQVAL</sequence>
<dbReference type="OrthoDB" id="9805577at2"/>
<feature type="transmembrane region" description="Helical" evidence="12">
    <location>
        <begin position="335"/>
        <end position="355"/>
    </location>
</feature>
<keyword evidence="8 12" id="KW-0630">Potassium</keyword>
<dbReference type="PANTHER" id="PTHR30540:SF79">
    <property type="entry name" value="LOW AFFINITY POTASSIUM TRANSPORT SYSTEM PROTEIN KUP"/>
    <property type="match status" value="1"/>
</dbReference>
<comment type="similarity">
    <text evidence="2 12">Belongs to the HAK/KUP transporter (TC 2.A.72) family.</text>
</comment>
<evidence type="ECO:0000256" key="3">
    <source>
        <dbReference type="ARBA" id="ARBA00022448"/>
    </source>
</evidence>
<keyword evidence="10 12" id="KW-0406">Ion transport</keyword>
<keyword evidence="6 12" id="KW-0812">Transmembrane</keyword>
<evidence type="ECO:0000256" key="8">
    <source>
        <dbReference type="ARBA" id="ARBA00022958"/>
    </source>
</evidence>
<dbReference type="InterPro" id="IPR023051">
    <property type="entry name" value="Kup"/>
</dbReference>
<dbReference type="RefSeq" id="WP_004903303.1">
    <property type="nucleotide sequence ID" value="NZ_BBTI01000004.1"/>
</dbReference>
<keyword evidence="7 12" id="KW-0769">Symport</keyword>
<dbReference type="InterPro" id="IPR003855">
    <property type="entry name" value="K+_transporter"/>
</dbReference>
<evidence type="ECO:0000256" key="1">
    <source>
        <dbReference type="ARBA" id="ARBA00004141"/>
    </source>
</evidence>
<dbReference type="EMBL" id="AYEU01000003">
    <property type="protein sequence ID" value="ESK52360.1"/>
    <property type="molecule type" value="Genomic_DNA"/>
</dbReference>
<comment type="caution">
    <text evidence="15">The sequence shown here is derived from an EMBL/GenBank/DDBJ whole genome shotgun (WGS) entry which is preliminary data.</text>
</comment>
<feature type="transmembrane region" description="Helical" evidence="12">
    <location>
        <begin position="419"/>
        <end position="436"/>
    </location>
</feature>
<keyword evidence="11 12" id="KW-0472">Membrane</keyword>
<organism evidence="15 16">
    <name type="scientific">Acinetobacter brisouii CIP 110357</name>
    <dbReference type="NCBI Taxonomy" id="1341683"/>
    <lineage>
        <taxon>Bacteria</taxon>
        <taxon>Pseudomonadati</taxon>
        <taxon>Pseudomonadota</taxon>
        <taxon>Gammaproteobacteria</taxon>
        <taxon>Moraxellales</taxon>
        <taxon>Moraxellaceae</taxon>
        <taxon>Acinetobacter</taxon>
    </lineage>
</organism>
<evidence type="ECO:0000256" key="2">
    <source>
        <dbReference type="ARBA" id="ARBA00007019"/>
    </source>
</evidence>
<dbReference type="InterPro" id="IPR053951">
    <property type="entry name" value="K_trans_N"/>
</dbReference>
<feature type="transmembrane region" description="Helical" evidence="12">
    <location>
        <begin position="361"/>
        <end position="382"/>
    </location>
</feature>
<dbReference type="Pfam" id="PF22776">
    <property type="entry name" value="K_trans_C"/>
    <property type="match status" value="1"/>
</dbReference>
<dbReference type="HOGENOM" id="CLU_008142_4_2_6"/>
<evidence type="ECO:0000256" key="4">
    <source>
        <dbReference type="ARBA" id="ARBA00022475"/>
    </source>
</evidence>
<keyword evidence="9 12" id="KW-1133">Transmembrane helix</keyword>
<keyword evidence="16" id="KW-1185">Reference proteome</keyword>
<comment type="catalytic activity">
    <reaction evidence="12">
        <text>K(+)(in) + H(+)(in) = K(+)(out) + H(+)(out)</text>
        <dbReference type="Rhea" id="RHEA:28490"/>
        <dbReference type="ChEBI" id="CHEBI:15378"/>
        <dbReference type="ChEBI" id="CHEBI:29103"/>
    </reaction>
</comment>
<evidence type="ECO:0000259" key="13">
    <source>
        <dbReference type="Pfam" id="PF02705"/>
    </source>
</evidence>
<dbReference type="GO" id="GO:0015079">
    <property type="term" value="F:potassium ion transmembrane transporter activity"/>
    <property type="evidence" value="ECO:0007669"/>
    <property type="project" value="UniProtKB-UniRule"/>
</dbReference>
<comment type="subcellular location">
    <subcellularLocation>
        <location evidence="12">Cell membrane</location>
        <topology evidence="12">Multi-pass membrane protein</topology>
    </subcellularLocation>
    <subcellularLocation>
        <location evidence="1">Membrane</location>
        <topology evidence="1">Multi-pass membrane protein</topology>
    </subcellularLocation>
</comment>
<dbReference type="STRING" id="396323.VH98_10635"/>
<dbReference type="PATRIC" id="fig|1341683.3.peg.502"/>
<comment type="function">
    <text evidence="12">Transport of potassium into the cell. Likely operates as a K(+):H(+) symporter.</text>
</comment>
<feature type="transmembrane region" description="Helical" evidence="12">
    <location>
        <begin position="43"/>
        <end position="64"/>
    </location>
</feature>
<feature type="transmembrane region" description="Helical" evidence="12">
    <location>
        <begin position="212"/>
        <end position="231"/>
    </location>
</feature>
<feature type="transmembrane region" description="Helical" evidence="12">
    <location>
        <begin position="284"/>
        <end position="314"/>
    </location>
</feature>
<feature type="transmembrane region" description="Helical" evidence="12">
    <location>
        <begin position="98"/>
        <end position="116"/>
    </location>
</feature>
<evidence type="ECO:0000256" key="9">
    <source>
        <dbReference type="ARBA" id="ARBA00022989"/>
    </source>
</evidence>
<dbReference type="Pfam" id="PF02705">
    <property type="entry name" value="K_trans"/>
    <property type="match status" value="1"/>
</dbReference>
<keyword evidence="5 12" id="KW-0633">Potassium transport</keyword>
<dbReference type="AlphaFoldDB" id="V2UUP3"/>
<keyword evidence="4 12" id="KW-1003">Cell membrane</keyword>
<evidence type="ECO:0000256" key="11">
    <source>
        <dbReference type="ARBA" id="ARBA00023136"/>
    </source>
</evidence>
<feature type="transmembrane region" description="Helical" evidence="12">
    <location>
        <begin position="136"/>
        <end position="154"/>
    </location>
</feature>
<dbReference type="PANTHER" id="PTHR30540">
    <property type="entry name" value="OSMOTIC STRESS POTASSIUM TRANSPORTER"/>
    <property type="match status" value="1"/>
</dbReference>
<reference evidence="15 16" key="1">
    <citation type="submission" date="2013-10" db="EMBL/GenBank/DDBJ databases">
        <title>The Genome Sequence of Acinetobacter brisouii CIP 110357.</title>
        <authorList>
            <consortium name="The Broad Institute Genomics Platform"/>
            <consortium name="The Broad Institute Genome Sequencing Center for Infectious Disease"/>
            <person name="Cerqueira G."/>
            <person name="Feldgarden M."/>
            <person name="Courvalin P."/>
            <person name="Grillot-Courvalin C."/>
            <person name="Clermont D."/>
            <person name="Rocha E."/>
            <person name="Yoon E.-J."/>
            <person name="Nemec A."/>
            <person name="Young S.K."/>
            <person name="Zeng Q."/>
            <person name="Gargeya S."/>
            <person name="Fitzgerald M."/>
            <person name="Abouelleil A."/>
            <person name="Alvarado L."/>
            <person name="Berlin A.M."/>
            <person name="Chapman S.B."/>
            <person name="Gainer-Dewar J."/>
            <person name="Goldberg J."/>
            <person name="Gnerre S."/>
            <person name="Griggs A."/>
            <person name="Gujja S."/>
            <person name="Hansen M."/>
            <person name="Howarth C."/>
            <person name="Imamovic A."/>
            <person name="Ireland A."/>
            <person name="Larimer J."/>
            <person name="McCowan C."/>
            <person name="Murphy C."/>
            <person name="Pearson M."/>
            <person name="Poon T.W."/>
            <person name="Priest M."/>
            <person name="Roberts A."/>
            <person name="Saif S."/>
            <person name="Shea T."/>
            <person name="Sykes S."/>
            <person name="Wortman J."/>
            <person name="Nusbaum C."/>
            <person name="Birren B."/>
        </authorList>
    </citation>
    <scope>NUCLEOTIDE SEQUENCE [LARGE SCALE GENOMIC DNA]</scope>
    <source>
        <strain evidence="15 16">CIP 110357</strain>
    </source>
</reference>
<evidence type="ECO:0000256" key="5">
    <source>
        <dbReference type="ARBA" id="ARBA00022538"/>
    </source>
</evidence>
<gene>
    <name evidence="12" type="primary">kup</name>
    <name evidence="15" type="ORF">P255_00511</name>
</gene>
<feature type="domain" description="K+ potassium transporter integral membrane" evidence="13">
    <location>
        <begin position="9"/>
        <end position="455"/>
    </location>
</feature>
<evidence type="ECO:0000313" key="16">
    <source>
        <dbReference type="Proteomes" id="UP000018418"/>
    </source>
</evidence>
<evidence type="ECO:0000256" key="7">
    <source>
        <dbReference type="ARBA" id="ARBA00022847"/>
    </source>
</evidence>
<evidence type="ECO:0000313" key="15">
    <source>
        <dbReference type="EMBL" id="ESK52360.1"/>
    </source>
</evidence>
<proteinExistence type="inferred from homology"/>
<keyword evidence="3 12" id="KW-0813">Transport</keyword>
<name>V2UUP3_9GAMM</name>
<dbReference type="Proteomes" id="UP000018418">
    <property type="component" value="Unassembled WGS sequence"/>
</dbReference>
<dbReference type="InterPro" id="IPR053952">
    <property type="entry name" value="K_trans_C"/>
</dbReference>
<dbReference type="GO" id="GO:0015293">
    <property type="term" value="F:symporter activity"/>
    <property type="evidence" value="ECO:0007669"/>
    <property type="project" value="UniProtKB-UniRule"/>
</dbReference>
<protein>
    <recommendedName>
        <fullName evidence="12">Probable potassium transport system protein Kup</fullName>
    </recommendedName>
</protein>
<evidence type="ECO:0000259" key="14">
    <source>
        <dbReference type="Pfam" id="PF22776"/>
    </source>
</evidence>